<reference evidence="2" key="3">
    <citation type="submission" date="2020-12" db="UniProtKB">
        <authorList>
            <consortium name="EnsemblPlants"/>
        </authorList>
    </citation>
    <scope>IDENTIFICATION</scope>
</reference>
<organism evidence="1">
    <name type="scientific">Physcomitrium patens</name>
    <name type="common">Spreading-leaved earth moss</name>
    <name type="synonym">Physcomitrella patens</name>
    <dbReference type="NCBI Taxonomy" id="3218"/>
    <lineage>
        <taxon>Eukaryota</taxon>
        <taxon>Viridiplantae</taxon>
        <taxon>Streptophyta</taxon>
        <taxon>Embryophyta</taxon>
        <taxon>Bryophyta</taxon>
        <taxon>Bryophytina</taxon>
        <taxon>Bryopsida</taxon>
        <taxon>Funariidae</taxon>
        <taxon>Funariales</taxon>
        <taxon>Funariaceae</taxon>
        <taxon>Physcomitrium</taxon>
    </lineage>
</organism>
<protein>
    <submittedName>
        <fullName evidence="1 2">Uncharacterized protein</fullName>
    </submittedName>
</protein>
<reference evidence="1 3" key="1">
    <citation type="journal article" date="2008" name="Science">
        <title>The Physcomitrella genome reveals evolutionary insights into the conquest of land by plants.</title>
        <authorList>
            <person name="Rensing S."/>
            <person name="Lang D."/>
            <person name="Zimmer A."/>
            <person name="Terry A."/>
            <person name="Salamov A."/>
            <person name="Shapiro H."/>
            <person name="Nishiyama T."/>
            <person name="Perroud P.-F."/>
            <person name="Lindquist E."/>
            <person name="Kamisugi Y."/>
            <person name="Tanahashi T."/>
            <person name="Sakakibara K."/>
            <person name="Fujita T."/>
            <person name="Oishi K."/>
            <person name="Shin-I T."/>
            <person name="Kuroki Y."/>
            <person name="Toyoda A."/>
            <person name="Suzuki Y."/>
            <person name="Hashimoto A."/>
            <person name="Yamaguchi K."/>
            <person name="Sugano A."/>
            <person name="Kohara Y."/>
            <person name="Fujiyama A."/>
            <person name="Anterola A."/>
            <person name="Aoki S."/>
            <person name="Ashton N."/>
            <person name="Barbazuk W.B."/>
            <person name="Barker E."/>
            <person name="Bennetzen J."/>
            <person name="Bezanilla M."/>
            <person name="Blankenship R."/>
            <person name="Cho S.H."/>
            <person name="Dutcher S."/>
            <person name="Estelle M."/>
            <person name="Fawcett J.A."/>
            <person name="Gundlach H."/>
            <person name="Hanada K."/>
            <person name="Heyl A."/>
            <person name="Hicks K.A."/>
            <person name="Hugh J."/>
            <person name="Lohr M."/>
            <person name="Mayer K."/>
            <person name="Melkozernov A."/>
            <person name="Murata T."/>
            <person name="Nelson D."/>
            <person name="Pils B."/>
            <person name="Prigge M."/>
            <person name="Reiss B."/>
            <person name="Renner T."/>
            <person name="Rombauts S."/>
            <person name="Rushton P."/>
            <person name="Sanderfoot A."/>
            <person name="Schween G."/>
            <person name="Shiu S.-H."/>
            <person name="Stueber K."/>
            <person name="Theodoulou F.L."/>
            <person name="Tu H."/>
            <person name="Van de Peer Y."/>
            <person name="Verrier P.J."/>
            <person name="Waters E."/>
            <person name="Wood A."/>
            <person name="Yang L."/>
            <person name="Cove D."/>
            <person name="Cuming A."/>
            <person name="Hasebe M."/>
            <person name="Lucas S."/>
            <person name="Mishler D.B."/>
            <person name="Reski R."/>
            <person name="Grigoriev I."/>
            <person name="Quatrano R.S."/>
            <person name="Boore J.L."/>
        </authorList>
    </citation>
    <scope>NUCLEOTIDE SEQUENCE [LARGE SCALE GENOMIC DNA]</scope>
    <source>
        <strain evidence="2 3">cv. Gransden 2004</strain>
    </source>
</reference>
<dbReference type="EMBL" id="ABEU02000023">
    <property type="protein sequence ID" value="PNR29571.1"/>
    <property type="molecule type" value="Genomic_DNA"/>
</dbReference>
<sequence length="77" mass="8558">MLHASFLCAPHCCRDLFEQLRKRNSFAEEAVASVDAHVFVWRLFSPLGLSGLGFSGGCVEALKPECYGLQELWVLSL</sequence>
<dbReference type="AlphaFoldDB" id="A0A2K1IJX7"/>
<dbReference type="PaxDb" id="3218-PP1S49_245V6.1"/>
<reference evidence="1 3" key="2">
    <citation type="journal article" date="2018" name="Plant J.">
        <title>The Physcomitrella patens chromosome-scale assembly reveals moss genome structure and evolution.</title>
        <authorList>
            <person name="Lang D."/>
            <person name="Ullrich K.K."/>
            <person name="Murat F."/>
            <person name="Fuchs J."/>
            <person name="Jenkins J."/>
            <person name="Haas F.B."/>
            <person name="Piednoel M."/>
            <person name="Gundlach H."/>
            <person name="Van Bel M."/>
            <person name="Meyberg R."/>
            <person name="Vives C."/>
            <person name="Morata J."/>
            <person name="Symeonidi A."/>
            <person name="Hiss M."/>
            <person name="Muchero W."/>
            <person name="Kamisugi Y."/>
            <person name="Saleh O."/>
            <person name="Blanc G."/>
            <person name="Decker E.L."/>
            <person name="van Gessel N."/>
            <person name="Grimwood J."/>
            <person name="Hayes R.D."/>
            <person name="Graham S.W."/>
            <person name="Gunter L.E."/>
            <person name="McDaniel S.F."/>
            <person name="Hoernstein S.N.W."/>
            <person name="Larsson A."/>
            <person name="Li F.W."/>
            <person name="Perroud P.F."/>
            <person name="Phillips J."/>
            <person name="Ranjan P."/>
            <person name="Rokshar D.S."/>
            <person name="Rothfels C.J."/>
            <person name="Schneider L."/>
            <person name="Shu S."/>
            <person name="Stevenson D.W."/>
            <person name="Thummler F."/>
            <person name="Tillich M."/>
            <person name="Villarreal Aguilar J.C."/>
            <person name="Widiez T."/>
            <person name="Wong G.K."/>
            <person name="Wymore A."/>
            <person name="Zhang Y."/>
            <person name="Zimmer A.D."/>
            <person name="Quatrano R.S."/>
            <person name="Mayer K.F.X."/>
            <person name="Goodstein D."/>
            <person name="Casacuberta J.M."/>
            <person name="Vandepoele K."/>
            <person name="Reski R."/>
            <person name="Cuming A.C."/>
            <person name="Tuskan G.A."/>
            <person name="Maumus F."/>
            <person name="Salse J."/>
            <person name="Schmutz J."/>
            <person name="Rensing S.A."/>
        </authorList>
    </citation>
    <scope>NUCLEOTIDE SEQUENCE [LARGE SCALE GENOMIC DNA]</scope>
    <source>
        <strain evidence="2 3">cv. Gransden 2004</strain>
    </source>
</reference>
<gene>
    <name evidence="1" type="ORF">PHYPA_028265</name>
</gene>
<dbReference type="Proteomes" id="UP000006727">
    <property type="component" value="Chromosome 23"/>
</dbReference>
<name>A0A2K1IJX7_PHYPA</name>
<accession>A0A2K1IJX7</accession>
<evidence type="ECO:0000313" key="2">
    <source>
        <dbReference type="EnsemblPlants" id="PAC:32950469.CDS.1"/>
    </source>
</evidence>
<dbReference type="EnsemblPlants" id="Pp3c23_18420V3.1">
    <property type="protein sequence ID" value="PAC:32950469.CDS.1"/>
    <property type="gene ID" value="Pp3c23_18420"/>
</dbReference>
<dbReference type="InParanoid" id="A0A2K1IJX7"/>
<proteinExistence type="predicted"/>
<evidence type="ECO:0000313" key="1">
    <source>
        <dbReference type="EMBL" id="PNR29571.1"/>
    </source>
</evidence>
<evidence type="ECO:0000313" key="3">
    <source>
        <dbReference type="Proteomes" id="UP000006727"/>
    </source>
</evidence>
<dbReference type="Gramene" id="Pp3c23_18420V3.1">
    <property type="protein sequence ID" value="PAC:32950469.CDS.1"/>
    <property type="gene ID" value="Pp3c23_18420"/>
</dbReference>
<keyword evidence="3" id="KW-1185">Reference proteome</keyword>